<evidence type="ECO:0000256" key="1">
    <source>
        <dbReference type="SAM" id="MobiDB-lite"/>
    </source>
</evidence>
<evidence type="ECO:0000313" key="3">
    <source>
        <dbReference type="Proteomes" id="UP001172101"/>
    </source>
</evidence>
<protein>
    <submittedName>
        <fullName evidence="2">Acid phosphatase-domain-containing protein</fullName>
    </submittedName>
</protein>
<proteinExistence type="predicted"/>
<dbReference type="InterPro" id="IPR036412">
    <property type="entry name" value="HAD-like_sf"/>
</dbReference>
<dbReference type="PANTHER" id="PTHR17901">
    <property type="entry name" value="MAGNESIUM-DEPENDENT PHOSPHATASE 1 MDP1"/>
    <property type="match status" value="1"/>
</dbReference>
<name>A0AA40B4K6_9PEZI</name>
<dbReference type="Gene3D" id="3.40.50.1000">
    <property type="entry name" value="HAD superfamily/HAD-like"/>
    <property type="match status" value="1"/>
</dbReference>
<keyword evidence="3" id="KW-1185">Reference proteome</keyword>
<gene>
    <name evidence="2" type="ORF">B0T26DRAFT_672225</name>
</gene>
<dbReference type="AlphaFoldDB" id="A0AA40B4K6"/>
<dbReference type="InterPro" id="IPR023214">
    <property type="entry name" value="HAD_sf"/>
</dbReference>
<sequence length="457" mass="52954">MASRWQPAPVIPNITSSSRSRDPPPFIPPELFPKVVGIDLDGTFWTNWLNKDEVGIRGQVTQEQRDNLEHYITPDGATQQVRDKTNPKRMFVNMSYHMPQIIRDLKNNGVKIAIVSKNTSKDLTDRALYYFNMADPSHIQPLREQEARNIKMISQVDYNEVYDESKQVHFAKIKGWSGASYDQMLFFDDQPVNMDVELWQGVTFFKVSDPTHGLSYIDYLQGLELWRRNRDIRHKIPMMLGQDSNVGHVGYVGSDAATKDRYAAGKRRLKSGRPSRWGHALYVADDPDTACVFSMWGRESDPKTNHWISAVFVRDRKAWLDLPKVWVPEFKSVKQTPTNTLPTEEEAANIQQARDEFITKTYGVKKPYVLFSRHHYMDVFKDTRIPQGSRFNELVVYPQIQDALFFCVPIQNHAGDLLHGPTRTLGHLNYNSRFHDWGIKKNSETERDFWEKGEAWA</sequence>
<dbReference type="Pfam" id="PF12689">
    <property type="entry name" value="Acid_PPase"/>
    <property type="match status" value="1"/>
</dbReference>
<dbReference type="GeneID" id="85322692"/>
<comment type="caution">
    <text evidence="2">The sequence shown here is derived from an EMBL/GenBank/DDBJ whole genome shotgun (WGS) entry which is preliminary data.</text>
</comment>
<accession>A0AA40B4K6</accession>
<dbReference type="RefSeq" id="XP_060300431.1">
    <property type="nucleotide sequence ID" value="XM_060439422.1"/>
</dbReference>
<dbReference type="PANTHER" id="PTHR17901:SF14">
    <property type="entry name" value="MAGNESIUM-DEPENDENT PHOSPHATASE 1"/>
    <property type="match status" value="1"/>
</dbReference>
<dbReference type="GO" id="GO:0003993">
    <property type="term" value="F:acid phosphatase activity"/>
    <property type="evidence" value="ECO:0007669"/>
    <property type="project" value="TreeGrafter"/>
</dbReference>
<organism evidence="2 3">
    <name type="scientific">Lasiosphaeria miniovina</name>
    <dbReference type="NCBI Taxonomy" id="1954250"/>
    <lineage>
        <taxon>Eukaryota</taxon>
        <taxon>Fungi</taxon>
        <taxon>Dikarya</taxon>
        <taxon>Ascomycota</taxon>
        <taxon>Pezizomycotina</taxon>
        <taxon>Sordariomycetes</taxon>
        <taxon>Sordariomycetidae</taxon>
        <taxon>Sordariales</taxon>
        <taxon>Lasiosphaeriaceae</taxon>
        <taxon>Lasiosphaeria</taxon>
    </lineage>
</organism>
<feature type="region of interest" description="Disordered" evidence="1">
    <location>
        <begin position="1"/>
        <end position="26"/>
    </location>
</feature>
<dbReference type="InterPro" id="IPR010036">
    <property type="entry name" value="MDP_1_eu_arc"/>
</dbReference>
<dbReference type="EMBL" id="JAUIRO010000002">
    <property type="protein sequence ID" value="KAK0727576.1"/>
    <property type="molecule type" value="Genomic_DNA"/>
</dbReference>
<reference evidence="2" key="1">
    <citation type="submission" date="2023-06" db="EMBL/GenBank/DDBJ databases">
        <title>Genome-scale phylogeny and comparative genomics of the fungal order Sordariales.</title>
        <authorList>
            <consortium name="Lawrence Berkeley National Laboratory"/>
            <person name="Hensen N."/>
            <person name="Bonometti L."/>
            <person name="Westerberg I."/>
            <person name="Brannstrom I.O."/>
            <person name="Guillou S."/>
            <person name="Cros-Aarteil S."/>
            <person name="Calhoun S."/>
            <person name="Haridas S."/>
            <person name="Kuo A."/>
            <person name="Mondo S."/>
            <person name="Pangilinan J."/>
            <person name="Riley R."/>
            <person name="LaButti K."/>
            <person name="Andreopoulos B."/>
            <person name="Lipzen A."/>
            <person name="Chen C."/>
            <person name="Yanf M."/>
            <person name="Daum C."/>
            <person name="Ng V."/>
            <person name="Clum A."/>
            <person name="Steindorff A."/>
            <person name="Ohm R."/>
            <person name="Martin F."/>
            <person name="Silar P."/>
            <person name="Natvig D."/>
            <person name="Lalanne C."/>
            <person name="Gautier V."/>
            <person name="Ament-velasquez S.L."/>
            <person name="Kruys A."/>
            <person name="Hutchinson M.I."/>
            <person name="Powell A.J."/>
            <person name="Barry K."/>
            <person name="Miller A.N."/>
            <person name="Grigoriev I.V."/>
            <person name="Debuchy R."/>
            <person name="Gladieux P."/>
            <person name="Thoren M.H."/>
            <person name="Johannesson H."/>
        </authorList>
    </citation>
    <scope>NUCLEOTIDE SEQUENCE</scope>
    <source>
        <strain evidence="2">SMH2392-1A</strain>
    </source>
</reference>
<dbReference type="SUPFAM" id="SSF56784">
    <property type="entry name" value="HAD-like"/>
    <property type="match status" value="1"/>
</dbReference>
<dbReference type="Proteomes" id="UP001172101">
    <property type="component" value="Unassembled WGS sequence"/>
</dbReference>
<evidence type="ECO:0000313" key="2">
    <source>
        <dbReference type="EMBL" id="KAK0727576.1"/>
    </source>
</evidence>